<evidence type="ECO:0000313" key="4">
    <source>
        <dbReference type="EMBL" id="MCZ8514761.1"/>
    </source>
</evidence>
<gene>
    <name evidence="4" type="ORF">O9H85_20500</name>
</gene>
<dbReference type="EMBL" id="JAQAGZ010000013">
    <property type="protein sequence ID" value="MCZ8514761.1"/>
    <property type="molecule type" value="Genomic_DNA"/>
</dbReference>
<protein>
    <submittedName>
        <fullName evidence="4">Carbon-nitrogen hydrolase family protein</fullName>
    </submittedName>
</protein>
<proteinExistence type="predicted"/>
<comment type="caution">
    <text evidence="4">The sequence shown here is derived from an EMBL/GenBank/DDBJ whole genome shotgun (WGS) entry which is preliminary data.</text>
</comment>
<sequence length="443" mass="49684">MGLIGKNLIKNNDFSEGVIGEIPSFWHVKSPRGNLAPHFELVKTESATQELMIYGNNNDNCVGCIYSSSFVLRAGRTYRMSAQFRISDEINPYKNLLFAFYSKDFNDGIFQFTSTTGLIEGENRFYIPGDGDITSEIRIYFKLSGHGKTWIQRISFEECESLPPRSVKVACVEGKTSFANWEKVLDVVGREKVDLVLLPETFRSTDTSQSEPIDGPSAQLMSSKARQYQMHVAGTFYHLDQTDGNLYNTGLIFDRKGNLLGKYDKNHPFSPELLDRGVTPGTEVPVFPTDIGKIGMMICYDSWFTDIAELLALKGAEIVLFPSAGYYQSIMTARASDNCIRIMASSLGSPLGIWDTSGAEVQNPNADPTRHSNCDTTFHNVYHLEEAGIKILLATLDLNKSPSPHNWGGPMRSAPGGRRNRREQKELLFNEIQREIENPTRRK</sequence>
<reference evidence="4 5" key="1">
    <citation type="submission" date="2022-12" db="EMBL/GenBank/DDBJ databases">
        <title>Draft genome sequence of Paenibacillus sp. dW9.</title>
        <authorList>
            <person name="Choi E.-W."/>
            <person name="Kim D.-U."/>
        </authorList>
    </citation>
    <scope>NUCLEOTIDE SEQUENCE [LARGE SCALE GENOMIC DNA]</scope>
    <source>
        <strain evidence="5">dW9</strain>
    </source>
</reference>
<feature type="compositionally biased region" description="Basic and acidic residues" evidence="2">
    <location>
        <begin position="423"/>
        <end position="443"/>
    </location>
</feature>
<dbReference type="Gene3D" id="2.60.120.260">
    <property type="entry name" value="Galactose-binding domain-like"/>
    <property type="match status" value="1"/>
</dbReference>
<keyword evidence="5" id="KW-1185">Reference proteome</keyword>
<dbReference type="InterPro" id="IPR003010">
    <property type="entry name" value="C-N_Hydrolase"/>
</dbReference>
<dbReference type="PANTHER" id="PTHR43674:SF2">
    <property type="entry name" value="BETA-UREIDOPROPIONASE"/>
    <property type="match status" value="1"/>
</dbReference>
<dbReference type="InterPro" id="IPR036526">
    <property type="entry name" value="C-N_Hydrolase_sf"/>
</dbReference>
<dbReference type="PROSITE" id="PS50263">
    <property type="entry name" value="CN_HYDROLASE"/>
    <property type="match status" value="1"/>
</dbReference>
<keyword evidence="1 4" id="KW-0378">Hydrolase</keyword>
<dbReference type="GO" id="GO:0016787">
    <property type="term" value="F:hydrolase activity"/>
    <property type="evidence" value="ECO:0007669"/>
    <property type="project" value="UniProtKB-KW"/>
</dbReference>
<accession>A0ABT4QDB4</accession>
<evidence type="ECO:0000259" key="3">
    <source>
        <dbReference type="PROSITE" id="PS50263"/>
    </source>
</evidence>
<feature type="domain" description="CN hydrolase" evidence="3">
    <location>
        <begin position="154"/>
        <end position="398"/>
    </location>
</feature>
<evidence type="ECO:0000313" key="5">
    <source>
        <dbReference type="Proteomes" id="UP001527882"/>
    </source>
</evidence>
<dbReference type="SUPFAM" id="SSF56317">
    <property type="entry name" value="Carbon-nitrogen hydrolase"/>
    <property type="match status" value="1"/>
</dbReference>
<dbReference type="Pfam" id="PF00795">
    <property type="entry name" value="CN_hydrolase"/>
    <property type="match status" value="1"/>
</dbReference>
<evidence type="ECO:0000256" key="1">
    <source>
        <dbReference type="ARBA" id="ARBA00022801"/>
    </source>
</evidence>
<name>A0ABT4QDB4_9BACL</name>
<dbReference type="Gene3D" id="3.60.110.10">
    <property type="entry name" value="Carbon-nitrogen hydrolase"/>
    <property type="match status" value="1"/>
</dbReference>
<dbReference type="RefSeq" id="WP_269883280.1">
    <property type="nucleotide sequence ID" value="NZ_JAQAGZ010000013.1"/>
</dbReference>
<dbReference type="CDD" id="cd07197">
    <property type="entry name" value="nitrilase"/>
    <property type="match status" value="1"/>
</dbReference>
<feature type="region of interest" description="Disordered" evidence="2">
    <location>
        <begin position="403"/>
        <end position="443"/>
    </location>
</feature>
<dbReference type="PANTHER" id="PTHR43674">
    <property type="entry name" value="NITRILASE C965.09-RELATED"/>
    <property type="match status" value="1"/>
</dbReference>
<dbReference type="InterPro" id="IPR050345">
    <property type="entry name" value="Aliph_Amidase/BUP"/>
</dbReference>
<dbReference type="Proteomes" id="UP001527882">
    <property type="component" value="Unassembled WGS sequence"/>
</dbReference>
<organism evidence="4 5">
    <name type="scientific">Paenibacillus gyeongsangnamensis</name>
    <dbReference type="NCBI Taxonomy" id="3388067"/>
    <lineage>
        <taxon>Bacteria</taxon>
        <taxon>Bacillati</taxon>
        <taxon>Bacillota</taxon>
        <taxon>Bacilli</taxon>
        <taxon>Bacillales</taxon>
        <taxon>Paenibacillaceae</taxon>
        <taxon>Paenibacillus</taxon>
    </lineage>
</organism>
<evidence type="ECO:0000256" key="2">
    <source>
        <dbReference type="SAM" id="MobiDB-lite"/>
    </source>
</evidence>